<dbReference type="InterPro" id="IPR010679">
    <property type="entry name" value="DUF1254"/>
</dbReference>
<reference evidence="4 5" key="1">
    <citation type="journal article" date="2018" name="Biodegradation">
        <title>1,4-Dioxane degradation characteristics of Rhodococcus aetherivorans JCM 14343.</title>
        <authorList>
            <person name="Inoue D."/>
            <person name="Tsunoda T."/>
            <person name="Yamamoto N."/>
            <person name="Ike M."/>
            <person name="Sei K."/>
        </authorList>
    </citation>
    <scope>NUCLEOTIDE SEQUENCE [LARGE SCALE GENOMIC DNA]</scope>
    <source>
        <strain evidence="4 5">JCM 14343</strain>
    </source>
</reference>
<feature type="compositionally biased region" description="Basic residues" evidence="1">
    <location>
        <begin position="1"/>
        <end position="10"/>
    </location>
</feature>
<dbReference type="PANTHER" id="PTHR36509:SF2">
    <property type="entry name" value="BLL3101 PROTEIN"/>
    <property type="match status" value="1"/>
</dbReference>
<sequence length="357" mass="39391">MPHRARRPARQFRQGTPDRRGGGRIGQRVGCSSSRLPRMTSIPVNVDNFVRAETDRMFLDLQRDAGGINVLRHNREPASVEQQTVIRMNRDTLYSLAIVDTSEGATLTIPDGGRRYMSVMVVDQDHHVDRILHDPGEHRFTADEFPTPYVAVAVRILVDPSDPDDVRTVASLQDRFRLEVGSSTPFAAPDYDRASLDATREALLALARGLTGFDRMFGARNTVDPVRHLIGTAAGWGGLPTEEAVYIGVDPGLPVGEYELTVGDVPVDGFWSVSVYNAEGFFEPNERHAYSINNLTGVPNADGSITVRFGGGDDADRANHLPVTEGWNYLVRLYRPRAEVLDGRWVFPALASSPNGR</sequence>
<evidence type="ECO:0000259" key="3">
    <source>
        <dbReference type="Pfam" id="PF06863"/>
    </source>
</evidence>
<dbReference type="Proteomes" id="UP000325466">
    <property type="component" value="Unassembled WGS sequence"/>
</dbReference>
<feature type="domain" description="DUF1254" evidence="3">
    <location>
        <begin position="68"/>
        <end position="178"/>
    </location>
</feature>
<dbReference type="InterPro" id="IPR037049">
    <property type="entry name" value="DUF1214_C_sf"/>
</dbReference>
<organism evidence="4 5">
    <name type="scientific">Rhodococcus aetherivorans</name>
    <dbReference type="NCBI Taxonomy" id="191292"/>
    <lineage>
        <taxon>Bacteria</taxon>
        <taxon>Bacillati</taxon>
        <taxon>Actinomycetota</taxon>
        <taxon>Actinomycetes</taxon>
        <taxon>Mycobacteriales</taxon>
        <taxon>Nocardiaceae</taxon>
        <taxon>Rhodococcus</taxon>
    </lineage>
</organism>
<evidence type="ECO:0000313" key="4">
    <source>
        <dbReference type="EMBL" id="GES35255.1"/>
    </source>
</evidence>
<gene>
    <name evidence="4" type="ORF">RAJCM14343_0502</name>
</gene>
<comment type="caution">
    <text evidence="4">The sequence shown here is derived from an EMBL/GenBank/DDBJ whole genome shotgun (WGS) entry which is preliminary data.</text>
</comment>
<protein>
    <recommendedName>
        <fullName evidence="6">Carboxylesterase</fullName>
    </recommendedName>
</protein>
<accession>A0ABQ0YFI4</accession>
<evidence type="ECO:0000259" key="2">
    <source>
        <dbReference type="Pfam" id="PF06742"/>
    </source>
</evidence>
<feature type="domain" description="DUF1214" evidence="2">
    <location>
        <begin position="257"/>
        <end position="337"/>
    </location>
</feature>
<keyword evidence="5" id="KW-1185">Reference proteome</keyword>
<evidence type="ECO:0000313" key="5">
    <source>
        <dbReference type="Proteomes" id="UP000325466"/>
    </source>
</evidence>
<dbReference type="SUPFAM" id="SSF160935">
    <property type="entry name" value="VPA0735-like"/>
    <property type="match status" value="1"/>
</dbReference>
<dbReference type="InterPro" id="IPR010621">
    <property type="entry name" value="DUF1214"/>
</dbReference>
<proteinExistence type="predicted"/>
<dbReference type="Pfam" id="PF06863">
    <property type="entry name" value="DUF1254"/>
    <property type="match status" value="1"/>
</dbReference>
<feature type="region of interest" description="Disordered" evidence="1">
    <location>
        <begin position="1"/>
        <end position="31"/>
    </location>
</feature>
<dbReference type="Pfam" id="PF06742">
    <property type="entry name" value="DUF1214"/>
    <property type="match status" value="1"/>
</dbReference>
<evidence type="ECO:0000256" key="1">
    <source>
        <dbReference type="SAM" id="MobiDB-lite"/>
    </source>
</evidence>
<dbReference type="EMBL" id="BLAH01000017">
    <property type="protein sequence ID" value="GES35255.1"/>
    <property type="molecule type" value="Genomic_DNA"/>
</dbReference>
<name>A0ABQ0YFI4_9NOCA</name>
<dbReference type="PANTHER" id="PTHR36509">
    <property type="entry name" value="BLL3101 PROTEIN"/>
    <property type="match status" value="1"/>
</dbReference>
<dbReference type="Gene3D" id="2.60.120.600">
    <property type="entry name" value="Domain of unknown function DUF1214, C-terminal domain"/>
    <property type="match status" value="1"/>
</dbReference>
<evidence type="ECO:0008006" key="6">
    <source>
        <dbReference type="Google" id="ProtNLM"/>
    </source>
</evidence>